<dbReference type="GO" id="GO:0005509">
    <property type="term" value="F:calcium ion binding"/>
    <property type="evidence" value="ECO:0007669"/>
    <property type="project" value="InterPro"/>
</dbReference>
<dbReference type="CDD" id="cd00214">
    <property type="entry name" value="Calpain_III"/>
    <property type="match status" value="1"/>
</dbReference>
<dbReference type="FunFam" id="3.90.70.10:FF:000114">
    <property type="entry name" value="Calpain a"/>
    <property type="match status" value="1"/>
</dbReference>
<dbReference type="GO" id="GO:0006508">
    <property type="term" value="P:proteolysis"/>
    <property type="evidence" value="ECO:0007669"/>
    <property type="project" value="UniProtKB-KW"/>
</dbReference>
<dbReference type="Pfam" id="PF00648">
    <property type="entry name" value="Peptidase_C2"/>
    <property type="match status" value="1"/>
</dbReference>
<protein>
    <submittedName>
        <fullName evidence="12">Calpain-B</fullName>
    </submittedName>
</protein>
<dbReference type="OrthoDB" id="424753at2759"/>
<dbReference type="GO" id="GO:0005737">
    <property type="term" value="C:cytoplasm"/>
    <property type="evidence" value="ECO:0007669"/>
    <property type="project" value="TreeGrafter"/>
</dbReference>
<dbReference type="SUPFAM" id="SSF49758">
    <property type="entry name" value="Calpain large subunit, middle domain (domain III)"/>
    <property type="match status" value="1"/>
</dbReference>
<feature type="active site" evidence="8 9">
    <location>
        <position position="327"/>
    </location>
</feature>
<dbReference type="Gene3D" id="1.10.238.10">
    <property type="entry name" value="EF-hand"/>
    <property type="match status" value="1"/>
</dbReference>
<dbReference type="InterPro" id="IPR022682">
    <property type="entry name" value="Calpain_domain_III"/>
</dbReference>
<evidence type="ECO:0000256" key="2">
    <source>
        <dbReference type="ARBA" id="ARBA00022670"/>
    </source>
</evidence>
<proteinExistence type="inferred from homology"/>
<dbReference type="CDD" id="cd16196">
    <property type="entry name" value="EFh_PEF_CalpA_B"/>
    <property type="match status" value="1"/>
</dbReference>
<evidence type="ECO:0000313" key="13">
    <source>
        <dbReference type="Proteomes" id="UP000728185"/>
    </source>
</evidence>
<dbReference type="InterPro" id="IPR036213">
    <property type="entry name" value="Calpain_III_sf"/>
</dbReference>
<dbReference type="SMART" id="SM00720">
    <property type="entry name" value="calpain_III"/>
    <property type="match status" value="1"/>
</dbReference>
<name>A0A8E0VDV6_9TREM</name>
<evidence type="ECO:0000313" key="12">
    <source>
        <dbReference type="EMBL" id="KAA0187424.1"/>
    </source>
</evidence>
<keyword evidence="13" id="KW-1185">Reference proteome</keyword>
<dbReference type="InterPro" id="IPR022683">
    <property type="entry name" value="Calpain_III"/>
</dbReference>
<dbReference type="SUPFAM" id="SSF47473">
    <property type="entry name" value="EF-hand"/>
    <property type="match status" value="1"/>
</dbReference>
<dbReference type="InterPro" id="IPR011992">
    <property type="entry name" value="EF-hand-dom_pair"/>
</dbReference>
<dbReference type="PANTHER" id="PTHR10183:SF433">
    <property type="entry name" value="CALPAIN-A-RELATED"/>
    <property type="match status" value="1"/>
</dbReference>
<dbReference type="AlphaFoldDB" id="A0A8E0VDV6"/>
<feature type="domain" description="EF-hand" evidence="11">
    <location>
        <begin position="683"/>
        <end position="718"/>
    </location>
</feature>
<evidence type="ECO:0000256" key="4">
    <source>
        <dbReference type="ARBA" id="ARBA00022737"/>
    </source>
</evidence>
<dbReference type="Pfam" id="PF13405">
    <property type="entry name" value="EF-hand_6"/>
    <property type="match status" value="1"/>
</dbReference>
<dbReference type="FunFam" id="2.60.120.380:FF:000001">
    <property type="entry name" value="Calpain-1 catalytic subunit"/>
    <property type="match status" value="1"/>
</dbReference>
<evidence type="ECO:0000256" key="6">
    <source>
        <dbReference type="ARBA" id="ARBA00022807"/>
    </source>
</evidence>
<organism evidence="12 13">
    <name type="scientific">Fasciolopsis buskii</name>
    <dbReference type="NCBI Taxonomy" id="27845"/>
    <lineage>
        <taxon>Eukaryota</taxon>
        <taxon>Metazoa</taxon>
        <taxon>Spiralia</taxon>
        <taxon>Lophotrochozoa</taxon>
        <taxon>Platyhelminthes</taxon>
        <taxon>Trematoda</taxon>
        <taxon>Digenea</taxon>
        <taxon>Plagiorchiida</taxon>
        <taxon>Echinostomata</taxon>
        <taxon>Echinostomatoidea</taxon>
        <taxon>Fasciolidae</taxon>
        <taxon>Fasciolopsis</taxon>
    </lineage>
</organism>
<dbReference type="PANTHER" id="PTHR10183">
    <property type="entry name" value="CALPAIN"/>
    <property type="match status" value="1"/>
</dbReference>
<dbReference type="PRINTS" id="PR00704">
    <property type="entry name" value="CALPAIN"/>
</dbReference>
<dbReference type="InterPro" id="IPR033883">
    <property type="entry name" value="C2_III"/>
</dbReference>
<evidence type="ECO:0000256" key="8">
    <source>
        <dbReference type="PIRSR" id="PIRSR622684-1"/>
    </source>
</evidence>
<dbReference type="SMART" id="SM00230">
    <property type="entry name" value="CysPc"/>
    <property type="match status" value="1"/>
</dbReference>
<gene>
    <name evidence="12" type="ORF">FBUS_03568</name>
</gene>
<keyword evidence="3" id="KW-0479">Metal-binding</keyword>
<keyword evidence="7" id="KW-0106">Calcium</keyword>
<feature type="domain" description="Calpain catalytic" evidence="10">
    <location>
        <begin position="105"/>
        <end position="411"/>
    </location>
</feature>
<dbReference type="Pfam" id="PF01067">
    <property type="entry name" value="Calpain_III"/>
    <property type="match status" value="1"/>
</dbReference>
<comment type="similarity">
    <text evidence="1">Belongs to the peptidase C2 family.</text>
</comment>
<dbReference type="InterPro" id="IPR002048">
    <property type="entry name" value="EF_hand_dom"/>
</dbReference>
<evidence type="ECO:0000256" key="5">
    <source>
        <dbReference type="ARBA" id="ARBA00022801"/>
    </source>
</evidence>
<evidence type="ECO:0000256" key="1">
    <source>
        <dbReference type="ARBA" id="ARBA00007623"/>
    </source>
</evidence>
<dbReference type="Proteomes" id="UP000728185">
    <property type="component" value="Unassembled WGS sequence"/>
</dbReference>
<feature type="active site" evidence="8 9">
    <location>
        <position position="351"/>
    </location>
</feature>
<dbReference type="InterPro" id="IPR022684">
    <property type="entry name" value="Calpain_cysteine_protease"/>
</dbReference>
<keyword evidence="5 9" id="KW-0378">Hydrolase</keyword>
<evidence type="ECO:0000256" key="3">
    <source>
        <dbReference type="ARBA" id="ARBA00022723"/>
    </source>
</evidence>
<dbReference type="SUPFAM" id="SSF54001">
    <property type="entry name" value="Cysteine proteinases"/>
    <property type="match status" value="1"/>
</dbReference>
<evidence type="ECO:0000256" key="7">
    <source>
        <dbReference type="ARBA" id="ARBA00022837"/>
    </source>
</evidence>
<dbReference type="GO" id="GO:0004198">
    <property type="term" value="F:calcium-dependent cysteine-type endopeptidase activity"/>
    <property type="evidence" value="ECO:0007669"/>
    <property type="project" value="InterPro"/>
</dbReference>
<dbReference type="InterPro" id="IPR038765">
    <property type="entry name" value="Papain-like_cys_pep_sf"/>
</dbReference>
<keyword evidence="6 9" id="KW-0788">Thiol protease</keyword>
<dbReference type="InterPro" id="IPR001300">
    <property type="entry name" value="Peptidase_C2_calpain_cat"/>
</dbReference>
<feature type="active site" evidence="8 9">
    <location>
        <position position="161"/>
    </location>
</feature>
<evidence type="ECO:0000256" key="9">
    <source>
        <dbReference type="PROSITE-ProRule" id="PRU00239"/>
    </source>
</evidence>
<dbReference type="CDD" id="cd00044">
    <property type="entry name" value="CysPc"/>
    <property type="match status" value="1"/>
</dbReference>
<dbReference type="InterPro" id="IPR000169">
    <property type="entry name" value="Pept_cys_AS"/>
</dbReference>
<dbReference type="EMBL" id="LUCM01009116">
    <property type="protein sequence ID" value="KAA0187424.1"/>
    <property type="molecule type" value="Genomic_DNA"/>
</dbReference>
<reference evidence="12" key="1">
    <citation type="submission" date="2019-05" db="EMBL/GenBank/DDBJ databases">
        <title>Annotation for the trematode Fasciolopsis buski.</title>
        <authorList>
            <person name="Choi Y.-J."/>
        </authorList>
    </citation>
    <scope>NUCLEOTIDE SEQUENCE</scope>
    <source>
        <strain evidence="12">HT</strain>
        <tissue evidence="12">Whole worm</tissue>
    </source>
</reference>
<dbReference type="Gene3D" id="3.90.70.10">
    <property type="entry name" value="Cysteine proteinases"/>
    <property type="match status" value="1"/>
</dbReference>
<dbReference type="PROSITE" id="PS50203">
    <property type="entry name" value="CALPAIN_CAT"/>
    <property type="match status" value="1"/>
</dbReference>
<evidence type="ECO:0000259" key="10">
    <source>
        <dbReference type="PROSITE" id="PS50203"/>
    </source>
</evidence>
<dbReference type="SMART" id="SM00054">
    <property type="entry name" value="EFh"/>
    <property type="match status" value="3"/>
</dbReference>
<accession>A0A8E0VDV6</accession>
<evidence type="ECO:0000259" key="11">
    <source>
        <dbReference type="PROSITE" id="PS50222"/>
    </source>
</evidence>
<sequence length="782" mass="89800">MSINLTISISYSCSPSHPTNFPILHKESECDCFFFCFLQAPCHRSSSPFVGSPPRMDHETPRGFMRRQRITQTVLLSPVHKSISLEDSRDWYAREVQEQLSRGELFNDPFMPAADSTIKKSFTSQNSQYEWLRPHHLTSKPKFIIDGISRFDIRQGEIGDCWFLAALSSLSMHPDLLDQVVPTGQSFDSSSAASRCSFPYCGMFWFRFWRFGDWYDVVIDDRLPTQDGRLVFLHSSDRNEFWSALLEKAYVKLFGSYDAMRGGSAAEAMEDFTGGLTELVDLGSKTPEKLFTMMERAHGRASLMACSIDANPDQVETEGPFGLIRGHAYSVTAVCRLGSGQKLVELVRLRNPWGNDREWSGPWSDGSAEWKSISSCERKRIGLVFENDGEFWMPFSEFVRYFSRLEFCHLGPESGCFGRSFKQEDCKRRWEMTKEDGEWIRHSTAGGCRNNARTRTFHMNPQFRVQVIDPDETDDDNTGTIIVGLMQKSRREAFQEHHTIGYSIYRVSTFSSCQLPGDDFPIDRLLPQEFFLRNTSVTRSPAFINMREICGRHKLEPGQYVIIPSTFEPNKEAKFLLRIFSERACESKEMDDMTSIAADSMLPASDSVIQDELTERLRAAFNDVAGGTGEITAHELRDILNAAFTKDFPFDGFSRETARSMVALMDADLNGSLGFLEFKKLWQDLRLWKSMFKKYDRDQNGTFDAFELRDLMRALGFRVSNRVYTAIISRYANHQGRILFDDYILLLVRLVTVYDTYKSQERLKDGRAVFPLEDFVRSVIYI</sequence>
<dbReference type="PROSITE" id="PS00139">
    <property type="entry name" value="THIOL_PROTEASE_CYS"/>
    <property type="match status" value="1"/>
</dbReference>
<keyword evidence="2 9" id="KW-0645">Protease</keyword>
<comment type="caution">
    <text evidence="12">The sequence shown here is derived from an EMBL/GenBank/DDBJ whole genome shotgun (WGS) entry which is preliminary data.</text>
</comment>
<dbReference type="Gene3D" id="2.60.120.380">
    <property type="match status" value="1"/>
</dbReference>
<dbReference type="PROSITE" id="PS50222">
    <property type="entry name" value="EF_HAND_2"/>
    <property type="match status" value="1"/>
</dbReference>
<keyword evidence="4" id="KW-0677">Repeat</keyword>